<keyword evidence="1" id="KW-0812">Transmembrane</keyword>
<dbReference type="AlphaFoldDB" id="A0A0R2NHQ2"/>
<sequence>MTKILNKNISREFSHSIGRFLALVALISLAVFVLVGLKVTGPDMKTGKLQV</sequence>
<dbReference type="EMBL" id="JQCQ01000012">
    <property type="protein sequence ID" value="KRO25342.1"/>
    <property type="molecule type" value="Genomic_DNA"/>
</dbReference>
<evidence type="ECO:0000256" key="1">
    <source>
        <dbReference type="SAM" id="Phobius"/>
    </source>
</evidence>
<keyword evidence="3" id="KW-1185">Reference proteome</keyword>
<keyword evidence="1" id="KW-1133">Transmembrane helix</keyword>
<comment type="caution">
    <text evidence="2">The sequence shown here is derived from an EMBL/GenBank/DDBJ whole genome shotgun (WGS) entry which is preliminary data.</text>
</comment>
<proteinExistence type="predicted"/>
<keyword evidence="1" id="KW-0472">Membrane</keyword>
<dbReference type="Proteomes" id="UP000051249">
    <property type="component" value="Unassembled WGS sequence"/>
</dbReference>
<evidence type="ECO:0000313" key="2">
    <source>
        <dbReference type="EMBL" id="KRO25342.1"/>
    </source>
</evidence>
<dbReference type="PATRIC" id="fig|480391.4.peg.290"/>
<organism evidence="2 3">
    <name type="scientific">Pediococcus argentinicus</name>
    <dbReference type="NCBI Taxonomy" id="480391"/>
    <lineage>
        <taxon>Bacteria</taxon>
        <taxon>Bacillati</taxon>
        <taxon>Bacillota</taxon>
        <taxon>Bacilli</taxon>
        <taxon>Lactobacillales</taxon>
        <taxon>Lactobacillaceae</taxon>
        <taxon>Pediococcus</taxon>
    </lineage>
</organism>
<name>A0A0R2NHQ2_9LACO</name>
<protein>
    <submittedName>
        <fullName evidence="2">Uncharacterized protein</fullName>
    </submittedName>
</protein>
<feature type="transmembrane region" description="Helical" evidence="1">
    <location>
        <begin position="20"/>
        <end position="39"/>
    </location>
</feature>
<accession>A0A0R2NHQ2</accession>
<gene>
    <name evidence="2" type="ORF">IV88_GL000287</name>
</gene>
<evidence type="ECO:0000313" key="3">
    <source>
        <dbReference type="Proteomes" id="UP000051249"/>
    </source>
</evidence>
<reference evidence="2 3" key="1">
    <citation type="journal article" date="2015" name="Genome Announc.">
        <title>Expanding the biotechnology potential of lactobacilli through comparative genomics of 213 strains and associated genera.</title>
        <authorList>
            <person name="Sun Z."/>
            <person name="Harris H.M."/>
            <person name="McCann A."/>
            <person name="Guo C."/>
            <person name="Argimon S."/>
            <person name="Zhang W."/>
            <person name="Yang X."/>
            <person name="Jeffery I.B."/>
            <person name="Cooney J.C."/>
            <person name="Kagawa T.F."/>
            <person name="Liu W."/>
            <person name="Song Y."/>
            <person name="Salvetti E."/>
            <person name="Wrobel A."/>
            <person name="Rasinkangas P."/>
            <person name="Parkhill J."/>
            <person name="Rea M.C."/>
            <person name="O'Sullivan O."/>
            <person name="Ritari J."/>
            <person name="Douillard F.P."/>
            <person name="Paul Ross R."/>
            <person name="Yang R."/>
            <person name="Briner A.E."/>
            <person name="Felis G.E."/>
            <person name="de Vos W.M."/>
            <person name="Barrangou R."/>
            <person name="Klaenhammer T.R."/>
            <person name="Caufield P.W."/>
            <person name="Cui Y."/>
            <person name="Zhang H."/>
            <person name="O'Toole P.W."/>
        </authorList>
    </citation>
    <scope>NUCLEOTIDE SEQUENCE [LARGE SCALE GENOMIC DNA]</scope>
    <source>
        <strain evidence="2 3">DSM 23026</strain>
    </source>
</reference>
<dbReference type="RefSeq" id="WP_157059324.1">
    <property type="nucleotide sequence ID" value="NZ_BJZZ01000011.1"/>
</dbReference>